<feature type="region of interest" description="Disordered" evidence="1">
    <location>
        <begin position="1"/>
        <end position="38"/>
    </location>
</feature>
<evidence type="ECO:0000313" key="3">
    <source>
        <dbReference type="EMBL" id="VFT93648.1"/>
    </source>
</evidence>
<protein>
    <submittedName>
        <fullName evidence="3">Aste57867_16885 protein</fullName>
    </submittedName>
</protein>
<evidence type="ECO:0000256" key="1">
    <source>
        <dbReference type="SAM" id="MobiDB-lite"/>
    </source>
</evidence>
<feature type="compositionally biased region" description="Polar residues" evidence="1">
    <location>
        <begin position="11"/>
        <end position="38"/>
    </location>
</feature>
<sequence length="450" mass="49807">MGVDLKKRTPHSSLSNQARKMTGSSPPRQTTPQASLKSWTSLALKRFHRPSSAALDSHLSSSDESESHRRERCLAVGPCDPRHIVDNMKFQGGVHHTQLLLAVFNGRPLRQCCYDMAITWFRAQRGGEFELIAHADADWYQPTAQDIGASLLLQVAIDDVVVGCMEYGPVVEDPSVRTRVELLLDDKSAFFTNVRMIPSNNNPLSSEDTWALLIDDKRVRLSCESALIPPFEALYSSAVKIHLCDSRPNAFTLELEDESLYLAVDLHDRRDVIYLVFCAFSRLAMQSPALADAVSTGQSCMLTCRTVDSPATTSTMGYGLPWSTPHQRRKTTTDARYCMMPSTRRATTAAAAVEQERIDDDDDDATLVNSMLLHDVDALLLLSKEFQDQGDDDGEGRGGAAAGLSSAEDALDARVGSSVPLQSALDAMKAERQHLERQLDQLRRQRRALQ</sequence>
<dbReference type="Proteomes" id="UP000332933">
    <property type="component" value="Unassembled WGS sequence"/>
</dbReference>
<dbReference type="AlphaFoldDB" id="A0A485L6L0"/>
<accession>A0A485L6L0</accession>
<evidence type="ECO:0000313" key="2">
    <source>
        <dbReference type="EMBL" id="KAF0691979.1"/>
    </source>
</evidence>
<organism evidence="3 4">
    <name type="scientific">Aphanomyces stellatus</name>
    <dbReference type="NCBI Taxonomy" id="120398"/>
    <lineage>
        <taxon>Eukaryota</taxon>
        <taxon>Sar</taxon>
        <taxon>Stramenopiles</taxon>
        <taxon>Oomycota</taxon>
        <taxon>Saprolegniomycetes</taxon>
        <taxon>Saprolegniales</taxon>
        <taxon>Verrucalvaceae</taxon>
        <taxon>Aphanomyces</taxon>
    </lineage>
</organism>
<reference evidence="2" key="2">
    <citation type="submission" date="2019-06" db="EMBL/GenBank/DDBJ databases">
        <title>Genomics analysis of Aphanomyces spp. identifies a new class of oomycete effector associated with host adaptation.</title>
        <authorList>
            <person name="Gaulin E."/>
        </authorList>
    </citation>
    <scope>NUCLEOTIDE SEQUENCE</scope>
    <source>
        <strain evidence="2">CBS 578.67</strain>
    </source>
</reference>
<reference evidence="3 4" key="1">
    <citation type="submission" date="2019-03" db="EMBL/GenBank/DDBJ databases">
        <authorList>
            <person name="Gaulin E."/>
            <person name="Dumas B."/>
        </authorList>
    </citation>
    <scope>NUCLEOTIDE SEQUENCE [LARGE SCALE GENOMIC DNA]</scope>
    <source>
        <strain evidence="3">CBS 568.67</strain>
    </source>
</reference>
<dbReference type="EMBL" id="CAADRA010006019">
    <property type="protein sequence ID" value="VFT93648.1"/>
    <property type="molecule type" value="Genomic_DNA"/>
</dbReference>
<name>A0A485L6L0_9STRA</name>
<keyword evidence="4" id="KW-1185">Reference proteome</keyword>
<gene>
    <name evidence="3" type="primary">Aste57867_16885</name>
    <name evidence="2" type="ORF">As57867_016827</name>
    <name evidence="3" type="ORF">ASTE57867_16885</name>
</gene>
<feature type="compositionally biased region" description="Basic and acidic residues" evidence="1">
    <location>
        <begin position="428"/>
        <end position="443"/>
    </location>
</feature>
<dbReference type="EMBL" id="VJMH01005998">
    <property type="protein sequence ID" value="KAF0691979.1"/>
    <property type="molecule type" value="Genomic_DNA"/>
</dbReference>
<feature type="region of interest" description="Disordered" evidence="1">
    <location>
        <begin position="389"/>
        <end position="450"/>
    </location>
</feature>
<evidence type="ECO:0000313" key="4">
    <source>
        <dbReference type="Proteomes" id="UP000332933"/>
    </source>
</evidence>
<dbReference type="OrthoDB" id="1937889at2759"/>
<proteinExistence type="predicted"/>